<dbReference type="InterPro" id="IPR036390">
    <property type="entry name" value="WH_DNA-bd_sf"/>
</dbReference>
<dbReference type="InterPro" id="IPR036388">
    <property type="entry name" value="WH-like_DNA-bd_sf"/>
</dbReference>
<dbReference type="OMA" id="MMTLNEV"/>
<feature type="DNA-binding region" description="Fork-head" evidence="4">
    <location>
        <begin position="116"/>
        <end position="210"/>
    </location>
</feature>
<dbReference type="GO" id="GO:0006357">
    <property type="term" value="P:regulation of transcription by RNA polymerase II"/>
    <property type="evidence" value="ECO:0000318"/>
    <property type="project" value="GO_Central"/>
</dbReference>
<dbReference type="GeneID" id="751834"/>
<dbReference type="AlphaFoldDB" id="A0A7M7GHW3"/>
<keyword evidence="7" id="KW-1185">Reference proteome</keyword>
<dbReference type="FunFam" id="1.10.10.10:FF:000042">
    <property type="entry name" value="hepatocyte nuclear factor 3-beta"/>
    <property type="match status" value="1"/>
</dbReference>
<evidence type="ECO:0000313" key="7">
    <source>
        <dbReference type="Proteomes" id="UP000007110"/>
    </source>
</evidence>
<dbReference type="GO" id="GO:0005634">
    <property type="term" value="C:nucleus"/>
    <property type="evidence" value="ECO:0007669"/>
    <property type="project" value="UniProtKB-SubCell"/>
</dbReference>
<dbReference type="Proteomes" id="UP000007110">
    <property type="component" value="Unassembled WGS sequence"/>
</dbReference>
<dbReference type="InterPro" id="IPR001766">
    <property type="entry name" value="Fork_head_dom"/>
</dbReference>
<dbReference type="Gene3D" id="1.10.10.10">
    <property type="entry name" value="Winged helix-like DNA-binding domain superfamily/Winged helix DNA-binding domain"/>
    <property type="match status" value="1"/>
</dbReference>
<dbReference type="KEGG" id="spu:751834"/>
<keyword evidence="2 4" id="KW-0238">DNA-binding</keyword>
<evidence type="ECO:0000313" key="6">
    <source>
        <dbReference type="EnsemblMetazoa" id="XP_003727565"/>
    </source>
</evidence>
<dbReference type="PROSITE" id="PS50039">
    <property type="entry name" value="FORK_HEAD_3"/>
    <property type="match status" value="1"/>
</dbReference>
<feature type="domain" description="Fork-head" evidence="5">
    <location>
        <begin position="116"/>
        <end position="210"/>
    </location>
</feature>
<dbReference type="SUPFAM" id="SSF46785">
    <property type="entry name" value="Winged helix' DNA-binding domain"/>
    <property type="match status" value="1"/>
</dbReference>
<reference evidence="6" key="2">
    <citation type="submission" date="2021-01" db="UniProtKB">
        <authorList>
            <consortium name="EnsemblMetazoa"/>
        </authorList>
    </citation>
    <scope>IDENTIFICATION</scope>
</reference>
<dbReference type="InterPro" id="IPR018122">
    <property type="entry name" value="TF_fork_head_CS_1"/>
</dbReference>
<dbReference type="RefSeq" id="XP_003727565.2">
    <property type="nucleotide sequence ID" value="XM_003727517.3"/>
</dbReference>
<dbReference type="OrthoDB" id="5954824at2759"/>
<sequence length="353" mass="39457">MLTTENTIMDGKSTIDKIPMSYERLISDSHHRYHSTEITGIYDNDSGCDYRIKYDDVKTDNVFSQSSKSSSISETSSENEDCYDGVRRDFDRDDDSSTTCANVGSPVVKRRFADVKPPYSYIALITMALEGSKDGMMTLNEVYQFIMDKFPYFRENQQRWQNSIRHNLSLNDCFIKVPRAPGRPGKGNYWALHPSCGDMFSNGSFLRRAKRFKLHKSKNDPAEVRHVNSYGHFNLCSAYLGSPHPSQYARRHHPYAPISSPHPVHQAAHDVADVPWSTAAPTSLYPSSLAALYNSSLNPYLPVSALSSPLLSGHLSAGATAVPPGYASILDRSPYSSQAAAAHYLHFNRKLAL</sequence>
<dbReference type="GO" id="GO:0009653">
    <property type="term" value="P:anatomical structure morphogenesis"/>
    <property type="evidence" value="ECO:0000318"/>
    <property type="project" value="GO_Central"/>
</dbReference>
<dbReference type="InParanoid" id="A0A7M7GHW3"/>
<dbReference type="PANTHER" id="PTHR11829">
    <property type="entry name" value="FORKHEAD BOX PROTEIN"/>
    <property type="match status" value="1"/>
</dbReference>
<reference evidence="7" key="1">
    <citation type="submission" date="2015-02" db="EMBL/GenBank/DDBJ databases">
        <title>Genome sequencing for Strongylocentrotus purpuratus.</title>
        <authorList>
            <person name="Murali S."/>
            <person name="Liu Y."/>
            <person name="Vee V."/>
            <person name="English A."/>
            <person name="Wang M."/>
            <person name="Skinner E."/>
            <person name="Han Y."/>
            <person name="Muzny D.M."/>
            <person name="Worley K.C."/>
            <person name="Gibbs R.A."/>
        </authorList>
    </citation>
    <scope>NUCLEOTIDE SEQUENCE</scope>
</reference>
<name>A0A7M7GHW3_STRPU</name>
<dbReference type="PROSITE" id="PS00658">
    <property type="entry name" value="FORK_HEAD_2"/>
    <property type="match status" value="1"/>
</dbReference>
<dbReference type="InterPro" id="IPR030456">
    <property type="entry name" value="TF_fork_head_CS_2"/>
</dbReference>
<dbReference type="PANTHER" id="PTHR11829:SF387">
    <property type="entry name" value="FORK-HEAD DOMAIN-CONTAINING PROTEIN"/>
    <property type="match status" value="1"/>
</dbReference>
<proteinExistence type="predicted"/>
<organism evidence="6 7">
    <name type="scientific">Strongylocentrotus purpuratus</name>
    <name type="common">Purple sea urchin</name>
    <dbReference type="NCBI Taxonomy" id="7668"/>
    <lineage>
        <taxon>Eukaryota</taxon>
        <taxon>Metazoa</taxon>
        <taxon>Echinodermata</taxon>
        <taxon>Eleutherozoa</taxon>
        <taxon>Echinozoa</taxon>
        <taxon>Echinoidea</taxon>
        <taxon>Euechinoidea</taxon>
        <taxon>Echinacea</taxon>
        <taxon>Camarodonta</taxon>
        <taxon>Echinidea</taxon>
        <taxon>Strongylocentrotidae</taxon>
        <taxon>Strongylocentrotus</taxon>
    </lineage>
</organism>
<dbReference type="Pfam" id="PF00250">
    <property type="entry name" value="Forkhead"/>
    <property type="match status" value="1"/>
</dbReference>
<dbReference type="SMART" id="SM00339">
    <property type="entry name" value="FH"/>
    <property type="match status" value="1"/>
</dbReference>
<comment type="subcellular location">
    <subcellularLocation>
        <location evidence="1 4">Nucleus</location>
    </subcellularLocation>
</comment>
<evidence type="ECO:0000256" key="4">
    <source>
        <dbReference type="PROSITE-ProRule" id="PRU00089"/>
    </source>
</evidence>
<dbReference type="PRINTS" id="PR00053">
    <property type="entry name" value="FORKHEAD"/>
</dbReference>
<evidence type="ECO:0000256" key="3">
    <source>
        <dbReference type="ARBA" id="ARBA00023242"/>
    </source>
</evidence>
<dbReference type="PROSITE" id="PS00657">
    <property type="entry name" value="FORK_HEAD_1"/>
    <property type="match status" value="1"/>
</dbReference>
<keyword evidence="3 4" id="KW-0539">Nucleus</keyword>
<dbReference type="GO" id="GO:0030154">
    <property type="term" value="P:cell differentiation"/>
    <property type="evidence" value="ECO:0000318"/>
    <property type="project" value="GO_Central"/>
</dbReference>
<evidence type="ECO:0000256" key="1">
    <source>
        <dbReference type="ARBA" id="ARBA00004123"/>
    </source>
</evidence>
<accession>A0A7M7GHW3</accession>
<dbReference type="InterPro" id="IPR050211">
    <property type="entry name" value="FOX_domain-containing"/>
</dbReference>
<evidence type="ECO:0000259" key="5">
    <source>
        <dbReference type="PROSITE" id="PS50039"/>
    </source>
</evidence>
<dbReference type="GO" id="GO:0000978">
    <property type="term" value="F:RNA polymerase II cis-regulatory region sequence-specific DNA binding"/>
    <property type="evidence" value="ECO:0000318"/>
    <property type="project" value="GO_Central"/>
</dbReference>
<evidence type="ECO:0000256" key="2">
    <source>
        <dbReference type="ARBA" id="ARBA00023125"/>
    </source>
</evidence>
<dbReference type="EnsemblMetazoa" id="XM_003727517">
    <property type="protein sequence ID" value="XP_003727565"/>
    <property type="gene ID" value="LOC751834"/>
</dbReference>
<protein>
    <recommendedName>
        <fullName evidence="5">Fork-head domain-containing protein</fullName>
    </recommendedName>
</protein>
<dbReference type="GO" id="GO:0000981">
    <property type="term" value="F:DNA-binding transcription factor activity, RNA polymerase II-specific"/>
    <property type="evidence" value="ECO:0000318"/>
    <property type="project" value="GO_Central"/>
</dbReference>